<dbReference type="CDD" id="cd04301">
    <property type="entry name" value="NAT_SF"/>
    <property type="match status" value="1"/>
</dbReference>
<reference evidence="4 5" key="1">
    <citation type="journal article" date="2018" name="Nat. Biotechnol.">
        <title>A standardized bacterial taxonomy based on genome phylogeny substantially revises the tree of life.</title>
        <authorList>
            <person name="Parks D.H."/>
            <person name="Chuvochina M."/>
            <person name="Waite D.W."/>
            <person name="Rinke C."/>
            <person name="Skarshewski A."/>
            <person name="Chaumeil P.A."/>
            <person name="Hugenholtz P."/>
        </authorList>
    </citation>
    <scope>NUCLEOTIDE SEQUENCE [LARGE SCALE GENOMIC DNA]</scope>
    <source>
        <strain evidence="4">UBA11728</strain>
    </source>
</reference>
<dbReference type="InterPro" id="IPR000182">
    <property type="entry name" value="GNAT_dom"/>
</dbReference>
<evidence type="ECO:0000256" key="2">
    <source>
        <dbReference type="ARBA" id="ARBA00023315"/>
    </source>
</evidence>
<dbReference type="AlphaFoldDB" id="A0A3D2X7D0"/>
<organism evidence="4 5">
    <name type="scientific">Lachnoclostridium phytofermentans</name>
    <dbReference type="NCBI Taxonomy" id="66219"/>
    <lineage>
        <taxon>Bacteria</taxon>
        <taxon>Bacillati</taxon>
        <taxon>Bacillota</taxon>
        <taxon>Clostridia</taxon>
        <taxon>Lachnospirales</taxon>
        <taxon>Lachnospiraceae</taxon>
    </lineage>
</organism>
<evidence type="ECO:0000256" key="1">
    <source>
        <dbReference type="ARBA" id="ARBA00022679"/>
    </source>
</evidence>
<keyword evidence="2" id="KW-0012">Acyltransferase</keyword>
<dbReference type="Pfam" id="PF00583">
    <property type="entry name" value="Acetyltransf_1"/>
    <property type="match status" value="1"/>
</dbReference>
<dbReference type="Gene3D" id="3.40.630.30">
    <property type="match status" value="1"/>
</dbReference>
<dbReference type="PROSITE" id="PS51186">
    <property type="entry name" value="GNAT"/>
    <property type="match status" value="1"/>
</dbReference>
<evidence type="ECO:0000313" key="4">
    <source>
        <dbReference type="EMBL" id="HCL02543.1"/>
    </source>
</evidence>
<dbReference type="GO" id="GO:0005737">
    <property type="term" value="C:cytoplasm"/>
    <property type="evidence" value="ECO:0007669"/>
    <property type="project" value="TreeGrafter"/>
</dbReference>
<protein>
    <submittedName>
        <fullName evidence="4">GNAT family N-acetyltransferase</fullName>
    </submittedName>
</protein>
<proteinExistence type="predicted"/>
<dbReference type="PANTHER" id="PTHR43626">
    <property type="entry name" value="ACYL-COA N-ACYLTRANSFERASE"/>
    <property type="match status" value="1"/>
</dbReference>
<comment type="caution">
    <text evidence="4">The sequence shown here is derived from an EMBL/GenBank/DDBJ whole genome shotgun (WGS) entry which is preliminary data.</text>
</comment>
<dbReference type="PANTHER" id="PTHR43626:SF4">
    <property type="entry name" value="GCN5-RELATED N-ACETYLTRANSFERASE 2, CHLOROPLASTIC"/>
    <property type="match status" value="1"/>
</dbReference>
<name>A0A3D2X7D0_9FIRM</name>
<dbReference type="EMBL" id="DPVV01000296">
    <property type="protein sequence ID" value="HCL02543.1"/>
    <property type="molecule type" value="Genomic_DNA"/>
</dbReference>
<keyword evidence="1 4" id="KW-0808">Transferase</keyword>
<dbReference type="GO" id="GO:0008080">
    <property type="term" value="F:N-acetyltransferase activity"/>
    <property type="evidence" value="ECO:0007669"/>
    <property type="project" value="InterPro"/>
</dbReference>
<dbReference type="InterPro" id="IPR045039">
    <property type="entry name" value="NSI-like"/>
</dbReference>
<evidence type="ECO:0000259" key="3">
    <source>
        <dbReference type="PROSITE" id="PS51186"/>
    </source>
</evidence>
<dbReference type="Proteomes" id="UP000262969">
    <property type="component" value="Unassembled WGS sequence"/>
</dbReference>
<gene>
    <name evidence="4" type="ORF">DHW61_09030</name>
</gene>
<evidence type="ECO:0000313" key="5">
    <source>
        <dbReference type="Proteomes" id="UP000262969"/>
    </source>
</evidence>
<sequence>MNIEIVDNALTPEIYIDVRKQVNFKYYEYDDVKTALANTLYSVVIFDDGKPIGISRIVGDGRIVFFIKDVVVIPEYQKLKIGSMLMERIEQYLSNTACDGAYIGLMSTPGQTEFYKKFGFIERPTADFGPGMVKYHKK</sequence>
<feature type="domain" description="N-acetyltransferase" evidence="3">
    <location>
        <begin position="1"/>
        <end position="138"/>
    </location>
</feature>
<dbReference type="InterPro" id="IPR016181">
    <property type="entry name" value="Acyl_CoA_acyltransferase"/>
</dbReference>
<dbReference type="SUPFAM" id="SSF55729">
    <property type="entry name" value="Acyl-CoA N-acyltransferases (Nat)"/>
    <property type="match status" value="1"/>
</dbReference>
<accession>A0A3D2X7D0</accession>